<dbReference type="GO" id="GO:0043161">
    <property type="term" value="P:proteasome-mediated ubiquitin-dependent protein catabolic process"/>
    <property type="evidence" value="ECO:0007669"/>
    <property type="project" value="InterPro"/>
</dbReference>
<evidence type="ECO:0000313" key="9">
    <source>
        <dbReference type="EMBL" id="KAF5403951.1"/>
    </source>
</evidence>
<evidence type="ECO:0000256" key="2">
    <source>
        <dbReference type="ARBA" id="ARBA00022490"/>
    </source>
</evidence>
<dbReference type="GO" id="GO:0061630">
    <property type="term" value="F:ubiquitin protein ligase activity"/>
    <property type="evidence" value="ECO:0007669"/>
    <property type="project" value="InterPro"/>
</dbReference>
<evidence type="ECO:0000256" key="3">
    <source>
        <dbReference type="ARBA" id="ARBA00022723"/>
    </source>
</evidence>
<evidence type="ECO:0000259" key="7">
    <source>
        <dbReference type="PROSITE" id="PS50897"/>
    </source>
</evidence>
<accession>A0A8J4TL54</accession>
<dbReference type="Proteomes" id="UP000748531">
    <property type="component" value="Unassembled WGS sequence"/>
</dbReference>
<dbReference type="InterPro" id="IPR024964">
    <property type="entry name" value="CTLH/CRA"/>
</dbReference>
<dbReference type="GO" id="GO:0005634">
    <property type="term" value="C:nucleus"/>
    <property type="evidence" value="ECO:0007669"/>
    <property type="project" value="TreeGrafter"/>
</dbReference>
<evidence type="ECO:0000256" key="5">
    <source>
        <dbReference type="ARBA" id="ARBA00022833"/>
    </source>
</evidence>
<sequence length="416" mass="47130">MTTDVKAGEIAITEYTTVKASYELMNKKYRRNHREMDKCVSALSKSLDELESVVDVNKALDILKKVANVVSGCKRKELKLVQASKRRIEHIYQISTLEKSSAAGVRSTDTASGGNDSSKKLILSDQFSNLSGRIEQNMCLTRFQRQLADYLFACGFPKAALHLAREKPELSQLCLADLFEEAVVIEDALYRGDTGPAHAWLQEANFKLKKNESHFEFDLRVFEFYLLVREGKRMEAIQHARKFMSSVDSPDGYRATKLGQAMILLAMRTPEELQAKAESNNLTEKWIVHRAHEVLMEFYSYPTHSPFQLIVNAGIAAVKTHQCYDPKTQHRDCAVCHPLLNQLAVHLPFARHDHSVLTCYQTDLPMNENNPPMSLPNGYVYSQKGIYELTGPDGMVTCPRSGERFDSSLVQRVYIL</sequence>
<feature type="domain" description="RING-Gid-type" evidence="8">
    <location>
        <begin position="333"/>
        <end position="401"/>
    </location>
</feature>
<evidence type="ECO:0000313" key="10">
    <source>
        <dbReference type="Proteomes" id="UP000748531"/>
    </source>
</evidence>
<proteinExistence type="predicted"/>
<comment type="subcellular location">
    <subcellularLocation>
        <location evidence="1">Cytoplasm</location>
    </subcellularLocation>
</comment>
<dbReference type="PANTHER" id="PTHR12170:SF2">
    <property type="entry name" value="E3 UBIQUITIN-PROTEIN TRANSFERASE MAEA"/>
    <property type="match status" value="1"/>
</dbReference>
<name>A0A8J4TL54_9TREM</name>
<evidence type="ECO:0000259" key="8">
    <source>
        <dbReference type="PROSITE" id="PS51867"/>
    </source>
</evidence>
<keyword evidence="4 6" id="KW-0863">Zinc-finger</keyword>
<dbReference type="InterPro" id="IPR006595">
    <property type="entry name" value="CTLH_C"/>
</dbReference>
<feature type="domain" description="CTLH" evidence="7">
    <location>
        <begin position="185"/>
        <end position="235"/>
    </location>
</feature>
<keyword evidence="10" id="KW-1185">Reference proteome</keyword>
<comment type="caution">
    <text evidence="9">The sequence shown here is derived from an EMBL/GenBank/DDBJ whole genome shotgun (WGS) entry which is preliminary data.</text>
</comment>
<evidence type="ECO:0000256" key="1">
    <source>
        <dbReference type="ARBA" id="ARBA00004496"/>
    </source>
</evidence>
<dbReference type="AlphaFoldDB" id="A0A8J4TL54"/>
<dbReference type="PROSITE" id="PS51867">
    <property type="entry name" value="ZF_RING_GID"/>
    <property type="match status" value="1"/>
</dbReference>
<keyword evidence="2" id="KW-0963">Cytoplasm</keyword>
<dbReference type="GO" id="GO:0005737">
    <property type="term" value="C:cytoplasm"/>
    <property type="evidence" value="ECO:0007669"/>
    <property type="project" value="UniProtKB-SubCell"/>
</dbReference>
<dbReference type="PROSITE" id="PS50897">
    <property type="entry name" value="CTLH"/>
    <property type="match status" value="1"/>
</dbReference>
<dbReference type="OrthoDB" id="1933455at2759"/>
<keyword evidence="3" id="KW-0479">Metal-binding</keyword>
<evidence type="ECO:0000256" key="4">
    <source>
        <dbReference type="ARBA" id="ARBA00022771"/>
    </source>
</evidence>
<dbReference type="GO" id="GO:0008270">
    <property type="term" value="F:zinc ion binding"/>
    <property type="evidence" value="ECO:0007669"/>
    <property type="project" value="UniProtKB-KW"/>
</dbReference>
<dbReference type="Pfam" id="PF10607">
    <property type="entry name" value="CTLH"/>
    <property type="match status" value="1"/>
</dbReference>
<evidence type="ECO:0000256" key="6">
    <source>
        <dbReference type="PROSITE-ProRule" id="PRU01215"/>
    </source>
</evidence>
<keyword evidence="5" id="KW-0862">Zinc</keyword>
<gene>
    <name evidence="9" type="ORF">PHET_02471</name>
</gene>
<dbReference type="PANTHER" id="PTHR12170">
    <property type="entry name" value="MACROPHAGE ERYTHROBLAST ATTACHER-RELATED"/>
    <property type="match status" value="1"/>
</dbReference>
<dbReference type="SMART" id="SM00668">
    <property type="entry name" value="CTLH"/>
    <property type="match status" value="1"/>
</dbReference>
<dbReference type="EMBL" id="LUCH01000958">
    <property type="protein sequence ID" value="KAF5403951.1"/>
    <property type="molecule type" value="Genomic_DNA"/>
</dbReference>
<dbReference type="InterPro" id="IPR045098">
    <property type="entry name" value="Fyv10_fam"/>
</dbReference>
<feature type="zinc finger region" description="RING-Gid-type" evidence="6">
    <location>
        <begin position="333"/>
        <end position="401"/>
    </location>
</feature>
<organism evidence="9 10">
    <name type="scientific">Paragonimus heterotremus</name>
    <dbReference type="NCBI Taxonomy" id="100268"/>
    <lineage>
        <taxon>Eukaryota</taxon>
        <taxon>Metazoa</taxon>
        <taxon>Spiralia</taxon>
        <taxon>Lophotrochozoa</taxon>
        <taxon>Platyhelminthes</taxon>
        <taxon>Trematoda</taxon>
        <taxon>Digenea</taxon>
        <taxon>Plagiorchiida</taxon>
        <taxon>Troglotremata</taxon>
        <taxon>Troglotrematidae</taxon>
        <taxon>Paragonimus</taxon>
    </lineage>
</organism>
<dbReference type="GO" id="GO:0034657">
    <property type="term" value="C:GID complex"/>
    <property type="evidence" value="ECO:0007669"/>
    <property type="project" value="TreeGrafter"/>
</dbReference>
<dbReference type="InterPro" id="IPR044063">
    <property type="entry name" value="ZF_RING_GID"/>
</dbReference>
<dbReference type="CDD" id="cd16659">
    <property type="entry name" value="RING-Ubox_Emp"/>
    <property type="match status" value="1"/>
</dbReference>
<reference evidence="9" key="1">
    <citation type="submission" date="2019-05" db="EMBL/GenBank/DDBJ databases">
        <title>Annotation for the trematode Paragonimus heterotremus.</title>
        <authorList>
            <person name="Choi Y.-J."/>
        </authorList>
    </citation>
    <scope>NUCLEOTIDE SEQUENCE</scope>
    <source>
        <strain evidence="9">LC</strain>
    </source>
</reference>
<protein>
    <submittedName>
        <fullName evidence="9">Erythroblast macrophage protein EMP</fullName>
    </submittedName>
</protein>